<protein>
    <submittedName>
        <fullName evidence="2">Hydrogenase, Fe-only</fullName>
        <ecNumber evidence="2">1.12.7.2</ecNumber>
    </submittedName>
</protein>
<evidence type="ECO:0000259" key="1">
    <source>
        <dbReference type="SMART" id="SM00902"/>
    </source>
</evidence>
<dbReference type="EC" id="1.12.7.2" evidence="2"/>
<dbReference type="SUPFAM" id="SSF53920">
    <property type="entry name" value="Fe-only hydrogenase"/>
    <property type="match status" value="1"/>
</dbReference>
<dbReference type="Pfam" id="PF02906">
    <property type="entry name" value="Fe_hyd_lg_C"/>
    <property type="match status" value="1"/>
</dbReference>
<name>A0A485M6J2_9ZZZZ</name>
<organism evidence="2">
    <name type="scientific">anaerobic digester metagenome</name>
    <dbReference type="NCBI Taxonomy" id="1263854"/>
    <lineage>
        <taxon>unclassified sequences</taxon>
        <taxon>metagenomes</taxon>
        <taxon>ecological metagenomes</taxon>
    </lineage>
</organism>
<dbReference type="GO" id="GO:0008901">
    <property type="term" value="F:ferredoxin hydrogenase activity"/>
    <property type="evidence" value="ECO:0007669"/>
    <property type="project" value="UniProtKB-EC"/>
</dbReference>
<reference evidence="2" key="1">
    <citation type="submission" date="2019-03" db="EMBL/GenBank/DDBJ databases">
        <authorList>
            <person name="Hao L."/>
        </authorList>
    </citation>
    <scope>NUCLEOTIDE SEQUENCE</scope>
</reference>
<keyword evidence="2" id="KW-0560">Oxidoreductase</keyword>
<dbReference type="PANTHER" id="PTHR11615">
    <property type="entry name" value="NITRATE, FORMATE, IRON DEHYDROGENASE"/>
    <property type="match status" value="1"/>
</dbReference>
<gene>
    <name evidence="2" type="primary">hydA</name>
    <name evidence="2" type="ORF">SCFA_620001</name>
</gene>
<proteinExistence type="predicted"/>
<dbReference type="InterPro" id="IPR009016">
    <property type="entry name" value="Fe_hydrogenase"/>
</dbReference>
<accession>A0A485M6J2</accession>
<dbReference type="SMART" id="SM00902">
    <property type="entry name" value="Fe_hyd_SSU"/>
    <property type="match status" value="1"/>
</dbReference>
<evidence type="ECO:0000313" key="2">
    <source>
        <dbReference type="EMBL" id="VFU18954.1"/>
    </source>
</evidence>
<dbReference type="InterPro" id="IPR050340">
    <property type="entry name" value="Cytosolic_Fe-S_CAF"/>
</dbReference>
<dbReference type="EMBL" id="CAADRN010000364">
    <property type="protein sequence ID" value="VFU18954.1"/>
    <property type="molecule type" value="Genomic_DNA"/>
</dbReference>
<dbReference type="Gene3D" id="4.10.260.20">
    <property type="entry name" value="Iron hydrogenase, small subunit"/>
    <property type="match status" value="1"/>
</dbReference>
<dbReference type="Gene3D" id="3.40.950.10">
    <property type="entry name" value="Fe-only Hydrogenase (Larger Subunit), Chain L, domain 3"/>
    <property type="match status" value="1"/>
</dbReference>
<sequence>MGTLRVAVCHGMANGRKVLDAVRDGKAPWHFVEFMNCPGGCIAGGGQPRTAVPPTDAVREQRLASLYRADASLAKRKSHQEVAALYRDFLEHPMSELAEELLHTDYHSRADKLKRLLTRVG</sequence>
<dbReference type="InterPro" id="IPR003149">
    <property type="entry name" value="Fe_hydrogenase_ssu"/>
</dbReference>
<dbReference type="AlphaFoldDB" id="A0A485M6J2"/>
<dbReference type="Pfam" id="PF02256">
    <property type="entry name" value="Fe_hyd_SSU"/>
    <property type="match status" value="1"/>
</dbReference>
<dbReference type="InterPro" id="IPR004108">
    <property type="entry name" value="Fe_hydrogenase_lsu_C"/>
</dbReference>
<dbReference type="InterPro" id="IPR036991">
    <property type="entry name" value="Fe_hydrogenase_ssu_sf"/>
</dbReference>
<feature type="domain" description="Iron hydrogenase small subunit" evidence="1">
    <location>
        <begin position="53"/>
        <end position="110"/>
    </location>
</feature>